<keyword evidence="1" id="KW-1133">Transmembrane helix</keyword>
<evidence type="ECO:0000313" key="3">
    <source>
        <dbReference type="Proteomes" id="UP000192491"/>
    </source>
</evidence>
<keyword evidence="1" id="KW-0472">Membrane</keyword>
<organism evidence="2 3">
    <name type="scientific">Thiothrix lacustris</name>
    <dbReference type="NCBI Taxonomy" id="525917"/>
    <lineage>
        <taxon>Bacteria</taxon>
        <taxon>Pseudomonadati</taxon>
        <taxon>Pseudomonadota</taxon>
        <taxon>Gammaproteobacteria</taxon>
        <taxon>Thiotrichales</taxon>
        <taxon>Thiotrichaceae</taxon>
        <taxon>Thiothrix</taxon>
    </lineage>
</organism>
<gene>
    <name evidence="2" type="ORF">BWK73_14935</name>
</gene>
<evidence type="ECO:0000313" key="2">
    <source>
        <dbReference type="EMBL" id="OQX12419.1"/>
    </source>
</evidence>
<protein>
    <submittedName>
        <fullName evidence="2">Uncharacterized protein</fullName>
    </submittedName>
</protein>
<reference evidence="2 3" key="1">
    <citation type="submission" date="2017-01" db="EMBL/GenBank/DDBJ databases">
        <title>Novel large sulfur bacteria in the metagenomes of groundwater-fed chemosynthetic microbial mats in the Lake Huron basin.</title>
        <authorList>
            <person name="Sharrar A.M."/>
            <person name="Flood B.E."/>
            <person name="Bailey J.V."/>
            <person name="Jones D.S."/>
            <person name="Biddanda B."/>
            <person name="Ruberg S.A."/>
            <person name="Marcus D.N."/>
            <person name="Dick G.J."/>
        </authorList>
    </citation>
    <scope>NUCLEOTIDE SEQUENCE [LARGE SCALE GENOMIC DNA]</scope>
    <source>
        <strain evidence="2">A8</strain>
    </source>
</reference>
<dbReference type="Proteomes" id="UP000192491">
    <property type="component" value="Unassembled WGS sequence"/>
</dbReference>
<dbReference type="AlphaFoldDB" id="A0A1Y1QSE5"/>
<sequence length="125" mass="13793">MQFWNKSVILTAFVSIIGGALLSSGWYRLNYPMQPLFVEISNQRTAIIPLLSIEHGSDYAQEKILLTQLRPGETRVIALNHEPGRGYSIEAQLADGSKVEACVGKLSKKWVNSVLITSNGIFGDD</sequence>
<feature type="transmembrane region" description="Helical" evidence="1">
    <location>
        <begin position="7"/>
        <end position="27"/>
    </location>
</feature>
<dbReference type="EMBL" id="MTEJ01000066">
    <property type="protein sequence ID" value="OQX12419.1"/>
    <property type="molecule type" value="Genomic_DNA"/>
</dbReference>
<name>A0A1Y1QSE5_9GAMM</name>
<keyword evidence="1" id="KW-0812">Transmembrane</keyword>
<proteinExistence type="predicted"/>
<accession>A0A1Y1QSE5</accession>
<evidence type="ECO:0000256" key="1">
    <source>
        <dbReference type="SAM" id="Phobius"/>
    </source>
</evidence>
<comment type="caution">
    <text evidence="2">The sequence shown here is derived from an EMBL/GenBank/DDBJ whole genome shotgun (WGS) entry which is preliminary data.</text>
</comment>